<evidence type="ECO:0000256" key="3">
    <source>
        <dbReference type="ARBA" id="ARBA00022676"/>
    </source>
</evidence>
<dbReference type="InterPro" id="IPR036068">
    <property type="entry name" value="Nicotinate_pribotase-like_C"/>
</dbReference>
<evidence type="ECO:0000259" key="10">
    <source>
        <dbReference type="Pfam" id="PF04095"/>
    </source>
</evidence>
<dbReference type="GO" id="GO:0009435">
    <property type="term" value="P:NAD+ biosynthetic process"/>
    <property type="evidence" value="ECO:0007669"/>
    <property type="project" value="UniProtKB-UniPathway"/>
</dbReference>
<evidence type="ECO:0000313" key="12">
    <source>
        <dbReference type="EMBL" id="ORZ35847.1"/>
    </source>
</evidence>
<dbReference type="InterPro" id="IPR041529">
    <property type="entry name" value="DUF5598"/>
</dbReference>
<dbReference type="Gene3D" id="3.20.20.70">
    <property type="entry name" value="Aldolase class I"/>
    <property type="match status" value="1"/>
</dbReference>
<dbReference type="OrthoDB" id="193380at2759"/>
<feature type="domain" description="Nicotinate/nicotinamide phosphoribosyltransferase" evidence="10">
    <location>
        <begin position="192"/>
        <end position="424"/>
    </location>
</feature>
<feature type="binding site" evidence="9">
    <location>
        <position position="249"/>
    </location>
    <ligand>
        <name>diphosphate</name>
        <dbReference type="ChEBI" id="CHEBI:33019"/>
    </ligand>
</feature>
<comment type="pathway">
    <text evidence="5">Cofactor biosynthesis; NAD(+) biosynthesis; nicotinamide D-ribonucleotide from 5-phospho-alpha-D-ribose 1-diphosphate and nicotinamide: step 1/1.</text>
</comment>
<name>A0A1Y2HMK4_9FUNG</name>
<sequence>MSATPLLALPPFVLTDSYKLAHFAMYPPETDEMVAYGEFRHAFNKCPTDHRVVFYGMRYLIETYINKQWTAADLALTERFLATHNAGFTPYPFPIELFRDMIAHNDGYFPVTIEALPEGSVVYPHVPVYQITASGKWARLVTYLETLLTMVWYPTSVATLSRRSKHAIAQSFVRTVDGCDPHTGAHPLLNSRLHDFGFRGCTSVEQAVIGGSAHLLNFEGSDTVAACYYAQFHCNHGAPVASSIPATEHSVMTSWPSERAALANALDKFGAGVVACVMDSYDYVLALEKVLPAVKAVKLAKGGFLVLRPDSGDPVETVVQALRAADKVFGSQVNAKGFKVPNGCGVIQGDGINDETLVAILKAVEKEGYSSQAVAFGMGGGLLQKVNRDTMSFATKLSYLRMQDGVERDVMKVPKTDSGKTSLPGKLAVVYENELPMVYPLNHPTVAKLGGSKLQVVYDGTNPATRGKPFHWDSFTQVRERVEAEWYKLPAIHDPVPEPLKAKQKEIIRTFRVPSADE</sequence>
<dbReference type="InterPro" id="IPR041525">
    <property type="entry name" value="N/Namide_PRibTrfase"/>
</dbReference>
<gene>
    <name evidence="12" type="ORF">BCR44DRAFT_118052</name>
</gene>
<evidence type="ECO:0000259" key="11">
    <source>
        <dbReference type="Pfam" id="PF18127"/>
    </source>
</evidence>
<keyword evidence="13" id="KW-1185">Reference proteome</keyword>
<dbReference type="PANTHER" id="PTHR43816">
    <property type="entry name" value="NICOTINAMIDE PHOSPHORIBOSYLTRANSFERASE"/>
    <property type="match status" value="1"/>
</dbReference>
<feature type="binding site" evidence="9">
    <location>
        <position position="388"/>
    </location>
    <ligand>
        <name>beta-nicotinamide D-ribonucleotide</name>
        <dbReference type="ChEBI" id="CHEBI:14649"/>
    </ligand>
</feature>
<feature type="binding site" evidence="9">
    <location>
        <position position="199"/>
    </location>
    <ligand>
        <name>diphosphate</name>
        <dbReference type="ChEBI" id="CHEBI:33019"/>
    </ligand>
</feature>
<comment type="similarity">
    <text evidence="1">Belongs to the NAPRTase family.</text>
</comment>
<accession>A0A1Y2HMK4</accession>
<dbReference type="InterPro" id="IPR016471">
    <property type="entry name" value="Nicotinamide_PRibTrfase"/>
</dbReference>
<organism evidence="12 13">
    <name type="scientific">Catenaria anguillulae PL171</name>
    <dbReference type="NCBI Taxonomy" id="765915"/>
    <lineage>
        <taxon>Eukaryota</taxon>
        <taxon>Fungi</taxon>
        <taxon>Fungi incertae sedis</taxon>
        <taxon>Blastocladiomycota</taxon>
        <taxon>Blastocladiomycetes</taxon>
        <taxon>Blastocladiales</taxon>
        <taxon>Catenariaceae</taxon>
        <taxon>Catenaria</taxon>
    </lineage>
</organism>
<comment type="caution">
    <text evidence="12">The sequence shown here is derived from an EMBL/GenBank/DDBJ whole genome shotgun (WGS) entry which is preliminary data.</text>
</comment>
<dbReference type="EC" id="2.4.2.12" evidence="6"/>
<dbReference type="STRING" id="765915.A0A1Y2HMK4"/>
<dbReference type="AlphaFoldDB" id="A0A1Y2HMK4"/>
<dbReference type="PANTHER" id="PTHR43816:SF1">
    <property type="entry name" value="NICOTINAMIDE PHOSPHORIBOSYLTRANSFERASE"/>
    <property type="match status" value="1"/>
</dbReference>
<feature type="domain" description="Nicotinamide phosphoribosyltransferase N-terminal" evidence="11">
    <location>
        <begin position="13"/>
        <end position="113"/>
    </location>
</feature>
<keyword evidence="4 12" id="KW-0808">Transferase</keyword>
<evidence type="ECO:0000256" key="9">
    <source>
        <dbReference type="PIRSR" id="PIRSR005943-1"/>
    </source>
</evidence>
<dbReference type="SUPFAM" id="SSF54675">
    <property type="entry name" value="Nicotinate/Quinolinate PRTase N-terminal domain-like"/>
    <property type="match status" value="1"/>
</dbReference>
<evidence type="ECO:0000256" key="5">
    <source>
        <dbReference type="ARBA" id="ARBA00035007"/>
    </source>
</evidence>
<dbReference type="Proteomes" id="UP000193411">
    <property type="component" value="Unassembled WGS sequence"/>
</dbReference>
<keyword evidence="3 12" id="KW-0328">Glycosyltransferase</keyword>
<dbReference type="Pfam" id="PF04095">
    <property type="entry name" value="NAPRTase"/>
    <property type="match status" value="1"/>
</dbReference>
<protein>
    <recommendedName>
        <fullName evidence="7">Nicotinamide phosphoribosyltransferase</fullName>
        <ecNumber evidence="6">2.4.2.12</ecNumber>
    </recommendedName>
</protein>
<dbReference type="SUPFAM" id="SSF51690">
    <property type="entry name" value="Nicotinate/Quinolinate PRTase C-terminal domain-like"/>
    <property type="match status" value="1"/>
</dbReference>
<evidence type="ECO:0000313" key="13">
    <source>
        <dbReference type="Proteomes" id="UP000193411"/>
    </source>
</evidence>
<dbReference type="UniPathway" id="UPA00253"/>
<feature type="binding site" evidence="9">
    <location>
        <position position="308"/>
    </location>
    <ligand>
        <name>diphosphate</name>
        <dbReference type="ChEBI" id="CHEBI:33019"/>
    </ligand>
</feature>
<keyword evidence="2" id="KW-0662">Pyridine nucleotide biosynthesis</keyword>
<dbReference type="EMBL" id="MCFL01000020">
    <property type="protein sequence ID" value="ORZ35847.1"/>
    <property type="molecule type" value="Genomic_DNA"/>
</dbReference>
<feature type="binding site" evidence="9">
    <location>
        <begin position="308"/>
        <end position="310"/>
    </location>
    <ligand>
        <name>beta-nicotinamide D-ribonucleotide</name>
        <dbReference type="ChEBI" id="CHEBI:14649"/>
    </ligand>
</feature>
<evidence type="ECO:0000256" key="8">
    <source>
        <dbReference type="ARBA" id="ARBA00047835"/>
    </source>
</evidence>
<feature type="binding site" evidence="9">
    <location>
        <position position="222"/>
    </location>
    <ligand>
        <name>beta-nicotinamide D-ribonucleotide</name>
        <dbReference type="ChEBI" id="CHEBI:14649"/>
    </ligand>
</feature>
<reference evidence="12 13" key="1">
    <citation type="submission" date="2016-07" db="EMBL/GenBank/DDBJ databases">
        <title>Pervasive Adenine N6-methylation of Active Genes in Fungi.</title>
        <authorList>
            <consortium name="DOE Joint Genome Institute"/>
            <person name="Mondo S.J."/>
            <person name="Dannebaum R.O."/>
            <person name="Kuo R.C."/>
            <person name="Labutti K."/>
            <person name="Haridas S."/>
            <person name="Kuo A."/>
            <person name="Salamov A."/>
            <person name="Ahrendt S.R."/>
            <person name="Lipzen A."/>
            <person name="Sullivan W."/>
            <person name="Andreopoulos W.B."/>
            <person name="Clum A."/>
            <person name="Lindquist E."/>
            <person name="Daum C."/>
            <person name="Ramamoorthy G.K."/>
            <person name="Gryganskyi A."/>
            <person name="Culley D."/>
            <person name="Magnuson J.K."/>
            <person name="James T.Y."/>
            <person name="O'Malley M.A."/>
            <person name="Stajich J.E."/>
            <person name="Spatafora J.W."/>
            <person name="Visel A."/>
            <person name="Grigoriev I.V."/>
        </authorList>
    </citation>
    <scope>NUCLEOTIDE SEQUENCE [LARGE SCALE GENOMIC DNA]</scope>
    <source>
        <strain evidence="12 13">PL171</strain>
    </source>
</reference>
<dbReference type="NCBIfam" id="NF006629">
    <property type="entry name" value="PRK09198.1"/>
    <property type="match status" value="1"/>
</dbReference>
<proteinExistence type="inferred from homology"/>
<dbReference type="PIRSF" id="PIRSF005943">
    <property type="entry name" value="NMPRT"/>
    <property type="match status" value="1"/>
</dbReference>
<comment type="catalytic activity">
    <reaction evidence="8">
        <text>beta-nicotinamide D-ribonucleotide + diphosphate = 5-phospho-alpha-D-ribose 1-diphosphate + nicotinamide + H(+)</text>
        <dbReference type="Rhea" id="RHEA:16149"/>
        <dbReference type="ChEBI" id="CHEBI:14649"/>
        <dbReference type="ChEBI" id="CHEBI:15378"/>
        <dbReference type="ChEBI" id="CHEBI:17154"/>
        <dbReference type="ChEBI" id="CHEBI:33019"/>
        <dbReference type="ChEBI" id="CHEBI:58017"/>
        <dbReference type="EC" id="2.4.2.12"/>
    </reaction>
    <physiologicalReaction direction="right-to-left" evidence="8">
        <dbReference type="Rhea" id="RHEA:16151"/>
    </physiologicalReaction>
</comment>
<feature type="binding site" evidence="9">
    <location>
        <position position="380"/>
    </location>
    <ligand>
        <name>beta-nicotinamide D-ribonucleotide</name>
        <dbReference type="ChEBI" id="CHEBI:14649"/>
    </ligand>
</feature>
<evidence type="ECO:0000256" key="2">
    <source>
        <dbReference type="ARBA" id="ARBA00022642"/>
    </source>
</evidence>
<evidence type="ECO:0000256" key="1">
    <source>
        <dbReference type="ARBA" id="ARBA00010897"/>
    </source>
</evidence>
<evidence type="ECO:0000256" key="4">
    <source>
        <dbReference type="ARBA" id="ARBA00022679"/>
    </source>
</evidence>
<evidence type="ECO:0000256" key="6">
    <source>
        <dbReference type="ARBA" id="ARBA00035024"/>
    </source>
</evidence>
<feature type="binding site" evidence="9">
    <location>
        <begin position="349"/>
        <end position="350"/>
    </location>
    <ligand>
        <name>beta-nicotinamide D-ribonucleotide</name>
        <dbReference type="ChEBI" id="CHEBI:14649"/>
    </ligand>
</feature>
<evidence type="ECO:0000256" key="7">
    <source>
        <dbReference type="ARBA" id="ARBA00035036"/>
    </source>
</evidence>
<dbReference type="InterPro" id="IPR013785">
    <property type="entry name" value="Aldolase_TIM"/>
</dbReference>
<dbReference type="Pfam" id="PF18127">
    <property type="entry name" value="NAMPT_N"/>
    <property type="match status" value="1"/>
</dbReference>
<dbReference type="GO" id="GO:0047280">
    <property type="term" value="F:nicotinamide phosphoribosyltransferase activity"/>
    <property type="evidence" value="ECO:0007669"/>
    <property type="project" value="UniProtKB-EC"/>
</dbReference>